<comment type="function">
    <text evidence="5">Catalyzes the hydrolytic deamination of adenine to hypoxanthine. Plays an important role in the purine salvage pathway and in nitrogen catabolism.</text>
</comment>
<name>A0A2P5TR61_9GAMM</name>
<dbReference type="InterPro" id="IPR006330">
    <property type="entry name" value="Ado/ade_deaminase"/>
</dbReference>
<dbReference type="GO" id="GO:0006146">
    <property type="term" value="P:adenine catabolic process"/>
    <property type="evidence" value="ECO:0007669"/>
    <property type="project" value="UniProtKB-UniRule"/>
</dbReference>
<feature type="binding site" evidence="5">
    <location>
        <position position="194"/>
    </location>
    <ligand>
        <name>Zn(2+)</name>
        <dbReference type="ChEBI" id="CHEBI:29105"/>
        <note>catalytic</note>
    </ligand>
</feature>
<evidence type="ECO:0000256" key="3">
    <source>
        <dbReference type="ARBA" id="ARBA00022833"/>
    </source>
</evidence>
<reference evidence="8" key="1">
    <citation type="submission" date="2016-11" db="EMBL/GenBank/DDBJ databases">
        <authorList>
            <person name="Sisinthy S."/>
            <person name="Ara S."/>
            <person name="Gundlapally S.R."/>
        </authorList>
    </citation>
    <scope>NUCLEOTIDE SEQUENCE [LARGE SCALE GENOMIC DNA]</scope>
    <source>
        <strain evidence="8">V1-41</strain>
    </source>
</reference>
<keyword evidence="3 5" id="KW-0862">Zinc</keyword>
<feature type="active site" description="Proton donor" evidence="5">
    <location>
        <position position="197"/>
    </location>
</feature>
<feature type="binding site" evidence="5">
    <location>
        <position position="275"/>
    </location>
    <ligand>
        <name>Zn(2+)</name>
        <dbReference type="ChEBI" id="CHEBI:29105"/>
        <note>catalytic</note>
    </ligand>
</feature>
<dbReference type="AlphaFoldDB" id="A0A2P5TR61"/>
<dbReference type="Proteomes" id="UP000242231">
    <property type="component" value="Unassembled WGS sequence"/>
</dbReference>
<dbReference type="Pfam" id="PF00962">
    <property type="entry name" value="A_deaminase"/>
    <property type="match status" value="1"/>
</dbReference>
<proteinExistence type="inferred from homology"/>
<dbReference type="GO" id="GO:0043103">
    <property type="term" value="P:hypoxanthine salvage"/>
    <property type="evidence" value="ECO:0007669"/>
    <property type="project" value="UniProtKB-UniRule"/>
</dbReference>
<dbReference type="GO" id="GO:0000034">
    <property type="term" value="F:adenine deaminase activity"/>
    <property type="evidence" value="ECO:0007669"/>
    <property type="project" value="UniProtKB-UniRule"/>
</dbReference>
<dbReference type="NCBIfam" id="NF006850">
    <property type="entry name" value="PRK09358.1-6"/>
    <property type="match status" value="1"/>
</dbReference>
<dbReference type="InterPro" id="IPR001365">
    <property type="entry name" value="A_deaminase_dom"/>
</dbReference>
<dbReference type="FunFam" id="3.20.20.140:FF:000039">
    <property type="entry name" value="Adenine deaminase"/>
    <property type="match status" value="1"/>
</dbReference>
<evidence type="ECO:0000256" key="1">
    <source>
        <dbReference type="ARBA" id="ARBA00022723"/>
    </source>
</evidence>
<sequence>MSTFISELPKVELHLHIEGTLEPEMVFALARRNGITLDYKDESALKAAYQFEDLQSFLDVYYQGMQVLLTEQDFFDLTWAYLLRAHADRVRHVEIFFDPQAHTGRGVPLAVVISGIVRALEQARLQWGLTSRLIMSFLRHLSQESAFETLHHAEPFRQQLSGIGLDSAEKGNPPTKFTQVYTAAREQGYRLVAHAGEEGPASYIRDALDILQVERIDHGVAAITDTPLMAQLARERIPLTVCPLSNLKLKVVETMAEHPMLQLLHAGLCVTVNSDDPAYFGGYMNANYEALQQGLGASNEDLLQLALNGVEACWLSPEEKALLTREIKDYGEQAGISPGHDRH</sequence>
<dbReference type="RefSeq" id="WP_104485088.1">
    <property type="nucleotide sequence ID" value="NZ_BMYB01000006.1"/>
</dbReference>
<comment type="cofactor">
    <cofactor evidence="5">
        <name>Zn(2+)</name>
        <dbReference type="ChEBI" id="CHEBI:29105"/>
    </cofactor>
    <text evidence="5">Binds 1 zinc ion per subunit.</text>
</comment>
<keyword evidence="8" id="KW-1185">Reference proteome</keyword>
<dbReference type="InterPro" id="IPR028892">
    <property type="entry name" value="ADE"/>
</dbReference>
<evidence type="ECO:0000313" key="8">
    <source>
        <dbReference type="Proteomes" id="UP000242231"/>
    </source>
</evidence>
<dbReference type="HAMAP" id="MF_01962">
    <property type="entry name" value="Adenine_deaminase"/>
    <property type="match status" value="1"/>
</dbReference>
<evidence type="ECO:0000256" key="4">
    <source>
        <dbReference type="ARBA" id="ARBA00023080"/>
    </source>
</evidence>
<accession>A0A2P5TR61</accession>
<keyword evidence="2 5" id="KW-0378">Hydrolase</keyword>
<dbReference type="EMBL" id="MPZM01000002">
    <property type="protein sequence ID" value="PPL18280.1"/>
    <property type="molecule type" value="Genomic_DNA"/>
</dbReference>
<dbReference type="InterPro" id="IPR032466">
    <property type="entry name" value="Metal_Hydrolase"/>
</dbReference>
<evidence type="ECO:0000256" key="5">
    <source>
        <dbReference type="HAMAP-Rule" id="MF_01962"/>
    </source>
</evidence>
<evidence type="ECO:0000313" key="7">
    <source>
        <dbReference type="EMBL" id="PPL18280.1"/>
    </source>
</evidence>
<comment type="similarity">
    <text evidence="5">Belongs to the metallo-dependent hydrolases superfamily. Adenosine and AMP deaminases family. Adenine deaminase type 2 subfamily.</text>
</comment>
<dbReference type="CDD" id="cd01320">
    <property type="entry name" value="ADA"/>
    <property type="match status" value="1"/>
</dbReference>
<dbReference type="PANTHER" id="PTHR43114">
    <property type="entry name" value="ADENINE DEAMINASE"/>
    <property type="match status" value="1"/>
</dbReference>
<gene>
    <name evidence="7" type="ORF">UN63_01860</name>
</gene>
<comment type="catalytic activity">
    <reaction evidence="5">
        <text>adenine + H2O + H(+) = hypoxanthine + NH4(+)</text>
        <dbReference type="Rhea" id="RHEA:23688"/>
        <dbReference type="ChEBI" id="CHEBI:15377"/>
        <dbReference type="ChEBI" id="CHEBI:15378"/>
        <dbReference type="ChEBI" id="CHEBI:16708"/>
        <dbReference type="ChEBI" id="CHEBI:17368"/>
        <dbReference type="ChEBI" id="CHEBI:28938"/>
        <dbReference type="EC" id="3.5.4.2"/>
    </reaction>
</comment>
<evidence type="ECO:0000259" key="6">
    <source>
        <dbReference type="Pfam" id="PF00962"/>
    </source>
</evidence>
<organism evidence="7 8">
    <name type="scientific">Oceanisphaera arctica</name>
    <dbReference type="NCBI Taxonomy" id="641510"/>
    <lineage>
        <taxon>Bacteria</taxon>
        <taxon>Pseudomonadati</taxon>
        <taxon>Pseudomonadota</taxon>
        <taxon>Gammaproteobacteria</taxon>
        <taxon>Aeromonadales</taxon>
        <taxon>Aeromonadaceae</taxon>
        <taxon>Oceanisphaera</taxon>
    </lineage>
</organism>
<feature type="binding site" evidence="5">
    <location>
        <position position="14"/>
    </location>
    <ligand>
        <name>Zn(2+)</name>
        <dbReference type="ChEBI" id="CHEBI:29105"/>
        <note>catalytic</note>
    </ligand>
</feature>
<evidence type="ECO:0000256" key="2">
    <source>
        <dbReference type="ARBA" id="ARBA00022801"/>
    </source>
</evidence>
<dbReference type="GO" id="GO:0009117">
    <property type="term" value="P:nucleotide metabolic process"/>
    <property type="evidence" value="ECO:0007669"/>
    <property type="project" value="UniProtKB-KW"/>
</dbReference>
<comment type="caution">
    <text evidence="7">The sequence shown here is derived from an EMBL/GenBank/DDBJ whole genome shotgun (WGS) entry which is preliminary data.</text>
</comment>
<feature type="binding site" evidence="5">
    <location>
        <position position="16"/>
    </location>
    <ligand>
        <name>Zn(2+)</name>
        <dbReference type="ChEBI" id="CHEBI:29105"/>
        <note>catalytic</note>
    </ligand>
</feature>
<dbReference type="OrthoDB" id="105475at2"/>
<keyword evidence="4 5" id="KW-0546">Nucleotide metabolism</keyword>
<dbReference type="NCBIfam" id="TIGR01430">
    <property type="entry name" value="aden_deam"/>
    <property type="match status" value="1"/>
</dbReference>
<feature type="domain" description="Adenosine deaminase" evidence="6">
    <location>
        <begin position="9"/>
        <end position="329"/>
    </location>
</feature>
<protein>
    <recommendedName>
        <fullName evidence="5">Adenine deaminase</fullName>
        <shortName evidence="5">ADE</shortName>
        <ecNumber evidence="5">3.5.4.2</ecNumber>
    </recommendedName>
    <alternativeName>
        <fullName evidence="5">Adenine aminohydrolase</fullName>
        <shortName evidence="5">AAH</shortName>
    </alternativeName>
</protein>
<dbReference type="Gene3D" id="3.20.20.140">
    <property type="entry name" value="Metal-dependent hydrolases"/>
    <property type="match status" value="1"/>
</dbReference>
<feature type="site" description="Important for catalytic activity" evidence="5">
    <location>
        <position position="218"/>
    </location>
</feature>
<dbReference type="EC" id="3.5.4.2" evidence="5"/>
<dbReference type="GO" id="GO:0005829">
    <property type="term" value="C:cytosol"/>
    <property type="evidence" value="ECO:0007669"/>
    <property type="project" value="TreeGrafter"/>
</dbReference>
<dbReference type="PANTHER" id="PTHR43114:SF6">
    <property type="entry name" value="ADENINE DEAMINASE"/>
    <property type="match status" value="1"/>
</dbReference>
<feature type="binding site" evidence="5">
    <location>
        <position position="276"/>
    </location>
    <ligand>
        <name>substrate</name>
    </ligand>
</feature>
<dbReference type="SUPFAM" id="SSF51556">
    <property type="entry name" value="Metallo-dependent hydrolases"/>
    <property type="match status" value="1"/>
</dbReference>
<dbReference type="GO" id="GO:0008270">
    <property type="term" value="F:zinc ion binding"/>
    <property type="evidence" value="ECO:0007669"/>
    <property type="project" value="UniProtKB-UniRule"/>
</dbReference>
<keyword evidence="1 5" id="KW-0479">Metal-binding</keyword>